<dbReference type="PANTHER" id="PTHR11092:SF0">
    <property type="entry name" value="EPIMERASE FAMILY PROTEIN SDR39U1"/>
    <property type="match status" value="1"/>
</dbReference>
<dbReference type="PANTHER" id="PTHR11092">
    <property type="entry name" value="SUGAR NUCLEOTIDE EPIMERASE RELATED"/>
    <property type="match status" value="1"/>
</dbReference>
<dbReference type="STRING" id="1305737.GCA_000526355_03112"/>
<dbReference type="InterPro" id="IPR010099">
    <property type="entry name" value="SDR39U1"/>
</dbReference>
<dbReference type="AlphaFoldDB" id="A0A0P8BSU5"/>
<organism evidence="4 5">
    <name type="scientific">Algoriphagus marincola HL-49</name>
    <dbReference type="NCBI Taxonomy" id="1305737"/>
    <lineage>
        <taxon>Bacteria</taxon>
        <taxon>Pseudomonadati</taxon>
        <taxon>Bacteroidota</taxon>
        <taxon>Cytophagia</taxon>
        <taxon>Cytophagales</taxon>
        <taxon>Cyclobacteriaceae</taxon>
        <taxon>Algoriphagus</taxon>
    </lineage>
</organism>
<evidence type="ECO:0000313" key="4">
    <source>
        <dbReference type="EMBL" id="KPQ12845.1"/>
    </source>
</evidence>
<protein>
    <submittedName>
        <fullName evidence="4">TIGR01777 family protein</fullName>
    </submittedName>
</protein>
<dbReference type="Pfam" id="PF01370">
    <property type="entry name" value="Epimerase"/>
    <property type="match status" value="2"/>
</dbReference>
<evidence type="ECO:0000259" key="3">
    <source>
        <dbReference type="Pfam" id="PF08338"/>
    </source>
</evidence>
<name>A0A0P8BSU5_9BACT</name>
<dbReference type="EMBL" id="LJXT01000113">
    <property type="protein sequence ID" value="KPQ12845.1"/>
    <property type="molecule type" value="Genomic_DNA"/>
</dbReference>
<dbReference type="Gene3D" id="3.40.50.720">
    <property type="entry name" value="NAD(P)-binding Rossmann-like Domain"/>
    <property type="match status" value="1"/>
</dbReference>
<gene>
    <name evidence="4" type="ORF">HLUCCX10_14725</name>
</gene>
<dbReference type="Pfam" id="PF08338">
    <property type="entry name" value="DUF1731"/>
    <property type="match status" value="1"/>
</dbReference>
<dbReference type="eggNOG" id="COG1090">
    <property type="taxonomic scope" value="Bacteria"/>
</dbReference>
<feature type="domain" description="NAD-dependent epimerase/dehydratase" evidence="2">
    <location>
        <begin position="184"/>
        <end position="218"/>
    </location>
</feature>
<evidence type="ECO:0000256" key="1">
    <source>
        <dbReference type="ARBA" id="ARBA00009353"/>
    </source>
</evidence>
<reference evidence="4 5" key="1">
    <citation type="submission" date="2015-09" db="EMBL/GenBank/DDBJ databases">
        <title>Identification and resolution of microdiversity through metagenomic sequencing of parallel consortia.</title>
        <authorList>
            <person name="Nelson W.C."/>
            <person name="Romine M.F."/>
            <person name="Lindemann S.R."/>
        </authorList>
    </citation>
    <scope>NUCLEOTIDE SEQUENCE [LARGE SCALE GENOMIC DNA]</scope>
    <source>
        <strain evidence="4">HL-49</strain>
    </source>
</reference>
<evidence type="ECO:0000259" key="2">
    <source>
        <dbReference type="Pfam" id="PF01370"/>
    </source>
</evidence>
<dbReference type="NCBIfam" id="TIGR01777">
    <property type="entry name" value="yfcH"/>
    <property type="match status" value="1"/>
</dbReference>
<dbReference type="InterPro" id="IPR001509">
    <property type="entry name" value="Epimerase_deHydtase"/>
</dbReference>
<comment type="caution">
    <text evidence="4">The sequence shown here is derived from an EMBL/GenBank/DDBJ whole genome shotgun (WGS) entry which is preliminary data.</text>
</comment>
<comment type="similarity">
    <text evidence="1">Belongs to the NAD(P)-dependent epimerase/dehydratase family. SDR39U1 subfamily.</text>
</comment>
<proteinExistence type="inferred from homology"/>
<dbReference type="PATRIC" id="fig|1305737.6.peg.3693"/>
<dbReference type="InterPro" id="IPR013549">
    <property type="entry name" value="DUF1731"/>
</dbReference>
<dbReference type="InterPro" id="IPR036291">
    <property type="entry name" value="NAD(P)-bd_dom_sf"/>
</dbReference>
<dbReference type="Proteomes" id="UP000050421">
    <property type="component" value="Unassembled WGS sequence"/>
</dbReference>
<feature type="domain" description="DUF1731" evidence="3">
    <location>
        <begin position="247"/>
        <end position="293"/>
    </location>
</feature>
<evidence type="ECO:0000313" key="5">
    <source>
        <dbReference type="Proteomes" id="UP000050421"/>
    </source>
</evidence>
<sequence length="296" mass="32443">MKNILITGGSGLIGQRITQLLEQKGMEVAWLSRSAKSRKSFTWDIPSQQIDAEAMEWADAVIHLAGAGVADKKWTPQRKKEILESRTQSTQLLYQAIESAKEKPTTFISASAIGYYGFDTGSQLLDENSQAGSDFLADVVIAWEKEVKKIESLNLRTVLLRIGIVLDAEGGALGEMLKPPVAAPLGNGDQWMSWIHIEDLARMFVFALEKTTLQGIYNAVGPNPATNQHLTQEAARAKGKPYLGIGVPGFVLRLMLGEMASMVLGGNRVASQKIQKAGFEFEHENLKSALLDLFKK</sequence>
<dbReference type="OrthoDB" id="9801773at2"/>
<feature type="domain" description="NAD-dependent epimerase/dehydratase" evidence="2">
    <location>
        <begin position="4"/>
        <end position="122"/>
    </location>
</feature>
<dbReference type="SUPFAM" id="SSF51735">
    <property type="entry name" value="NAD(P)-binding Rossmann-fold domains"/>
    <property type="match status" value="1"/>
</dbReference>
<accession>A0A0P8BSU5</accession>